<organism evidence="3">
    <name type="scientific">Medicago truncatula</name>
    <name type="common">Barrel medic</name>
    <name type="synonym">Medicago tribuloides</name>
    <dbReference type="NCBI Taxonomy" id="3880"/>
    <lineage>
        <taxon>Eukaryota</taxon>
        <taxon>Viridiplantae</taxon>
        <taxon>Streptophyta</taxon>
        <taxon>Embryophyta</taxon>
        <taxon>Tracheophyta</taxon>
        <taxon>Spermatophyta</taxon>
        <taxon>Magnoliopsida</taxon>
        <taxon>eudicotyledons</taxon>
        <taxon>Gunneridae</taxon>
        <taxon>Pentapetalae</taxon>
        <taxon>rosids</taxon>
        <taxon>fabids</taxon>
        <taxon>Fabales</taxon>
        <taxon>Fabaceae</taxon>
        <taxon>Papilionoideae</taxon>
        <taxon>50 kb inversion clade</taxon>
        <taxon>NPAAA clade</taxon>
        <taxon>Hologalegina</taxon>
        <taxon>IRL clade</taxon>
        <taxon>Trifolieae</taxon>
        <taxon>Medicago</taxon>
    </lineage>
</organism>
<dbReference type="PROSITE" id="PS51485">
    <property type="entry name" value="PHYTOCYANIN"/>
    <property type="match status" value="1"/>
</dbReference>
<dbReference type="InterPro" id="IPR008972">
    <property type="entry name" value="Cupredoxin"/>
</dbReference>
<dbReference type="Proteomes" id="UP000265566">
    <property type="component" value="Chromosome 4"/>
</dbReference>
<name>A0A396I9G3_MEDTR</name>
<keyword evidence="1" id="KW-0472">Membrane</keyword>
<sequence>MHLIHQSNCGNKHYLLCIHEAAKRKLRSIQTMTTTTNFVHVFTFLVITTSMFTVTMANKDWPSFGNFNYTDWWSRFGNHHHQINKTEQQPKNIIVGGSQNWHFGYNYSDWAIKNGPFYLNDTLVFKYDAPNATSFPHSVYMFPTWQSFMKCDVKKAKMVANHTQGVGEGFKFVLNKWKPYYFSCGEKNGLHCNVGQMKFTVMPMLRPFWQSWP</sequence>
<dbReference type="InterPro" id="IPR003245">
    <property type="entry name" value="Phytocyanin_dom"/>
</dbReference>
<dbReference type="Gramene" id="rna24796">
    <property type="protein sequence ID" value="RHN62242.1"/>
    <property type="gene ID" value="gene24796"/>
</dbReference>
<keyword evidence="1" id="KW-1133">Transmembrane helix</keyword>
<protein>
    <submittedName>
        <fullName evidence="3">Putative cupredoxin</fullName>
    </submittedName>
</protein>
<dbReference type="PANTHER" id="PTHR34052:SF1">
    <property type="entry name" value="OS06G0216700 PROTEIN"/>
    <property type="match status" value="1"/>
</dbReference>
<evidence type="ECO:0000313" key="3">
    <source>
        <dbReference type="EMBL" id="RHN62242.1"/>
    </source>
</evidence>
<dbReference type="SUPFAM" id="SSF49503">
    <property type="entry name" value="Cupredoxins"/>
    <property type="match status" value="1"/>
</dbReference>
<dbReference type="Gene3D" id="2.60.40.420">
    <property type="entry name" value="Cupredoxins - blue copper proteins"/>
    <property type="match status" value="1"/>
</dbReference>
<dbReference type="GO" id="GO:0009055">
    <property type="term" value="F:electron transfer activity"/>
    <property type="evidence" value="ECO:0007669"/>
    <property type="project" value="InterPro"/>
</dbReference>
<proteinExistence type="predicted"/>
<dbReference type="Pfam" id="PF02298">
    <property type="entry name" value="Cu_bind_like"/>
    <property type="match status" value="1"/>
</dbReference>
<dbReference type="PANTHER" id="PTHR34052">
    <property type="entry name" value="GLYCINE-RICH PROTEIN-LIKE"/>
    <property type="match status" value="1"/>
</dbReference>
<comment type="caution">
    <text evidence="3">The sequence shown here is derived from an EMBL/GenBank/DDBJ whole genome shotgun (WGS) entry which is preliminary data.</text>
</comment>
<evidence type="ECO:0000256" key="1">
    <source>
        <dbReference type="SAM" id="Phobius"/>
    </source>
</evidence>
<accession>A0A396I9G3</accession>
<gene>
    <name evidence="3" type="ORF">MtrunA17_Chr4g0045301</name>
</gene>
<keyword evidence="1" id="KW-0812">Transmembrane</keyword>
<dbReference type="AlphaFoldDB" id="A0A396I9G3"/>
<dbReference type="EMBL" id="PSQE01000004">
    <property type="protein sequence ID" value="RHN62242.1"/>
    <property type="molecule type" value="Genomic_DNA"/>
</dbReference>
<reference evidence="3" key="1">
    <citation type="journal article" date="2018" name="Nat. Plants">
        <title>Whole-genome landscape of Medicago truncatula symbiotic genes.</title>
        <authorList>
            <person name="Pecrix Y."/>
            <person name="Gamas P."/>
            <person name="Carrere S."/>
        </authorList>
    </citation>
    <scope>NUCLEOTIDE SEQUENCE</scope>
    <source>
        <tissue evidence="3">Leaves</tissue>
    </source>
</reference>
<feature type="transmembrane region" description="Helical" evidence="1">
    <location>
        <begin position="38"/>
        <end position="57"/>
    </location>
</feature>
<feature type="domain" description="Phytocyanin" evidence="2">
    <location>
        <begin position="91"/>
        <end position="205"/>
    </location>
</feature>
<evidence type="ECO:0000259" key="2">
    <source>
        <dbReference type="PROSITE" id="PS51485"/>
    </source>
</evidence>